<name>A0A4U5UN36_COLLU</name>
<dbReference type="EMBL" id="CM014085">
    <property type="protein sequence ID" value="TKS74935.1"/>
    <property type="molecule type" value="Genomic_DNA"/>
</dbReference>
<sequence length="162" mass="18011">MTDQLFLHGFNWRSFIYVTLRLFSSGVRLQNRCHLPTPNIRITVVDGDKTAAQHQAASQGSLKVIASCVSMKRPSEASSSSRAVSSQPAGKTIHNVPPQHERRTTGTRGHMRTVTRSRREGVDAVTHLDEFCSINFRSGFRASQRLCEPSGDMQLQTACVQQ</sequence>
<feature type="compositionally biased region" description="Low complexity" evidence="1">
    <location>
        <begin position="76"/>
        <end position="86"/>
    </location>
</feature>
<feature type="region of interest" description="Disordered" evidence="1">
    <location>
        <begin position="76"/>
        <end position="119"/>
    </location>
</feature>
<evidence type="ECO:0000313" key="3">
    <source>
        <dbReference type="Proteomes" id="UP000298787"/>
    </source>
</evidence>
<organism evidence="2 3">
    <name type="scientific">Collichthys lucidus</name>
    <name type="common">Big head croaker</name>
    <name type="synonym">Sciaena lucida</name>
    <dbReference type="NCBI Taxonomy" id="240159"/>
    <lineage>
        <taxon>Eukaryota</taxon>
        <taxon>Metazoa</taxon>
        <taxon>Chordata</taxon>
        <taxon>Craniata</taxon>
        <taxon>Vertebrata</taxon>
        <taxon>Euteleostomi</taxon>
        <taxon>Actinopterygii</taxon>
        <taxon>Neopterygii</taxon>
        <taxon>Teleostei</taxon>
        <taxon>Neoteleostei</taxon>
        <taxon>Acanthomorphata</taxon>
        <taxon>Eupercaria</taxon>
        <taxon>Sciaenidae</taxon>
        <taxon>Collichthys</taxon>
    </lineage>
</organism>
<keyword evidence="3" id="KW-1185">Reference proteome</keyword>
<evidence type="ECO:0000313" key="2">
    <source>
        <dbReference type="EMBL" id="TKS74935.1"/>
    </source>
</evidence>
<dbReference type="Proteomes" id="UP000298787">
    <property type="component" value="Chromosome 8"/>
</dbReference>
<reference evidence="2 3" key="1">
    <citation type="submission" date="2019-01" db="EMBL/GenBank/DDBJ databases">
        <title>Genome Assembly of Collichthys lucidus.</title>
        <authorList>
            <person name="Cai M."/>
            <person name="Xiao S."/>
        </authorList>
    </citation>
    <scope>NUCLEOTIDE SEQUENCE [LARGE SCALE GENOMIC DNA]</scope>
    <source>
        <strain evidence="2">JT15FE1705JMU</strain>
        <tissue evidence="2">Muscle</tissue>
    </source>
</reference>
<accession>A0A4U5UN36</accession>
<proteinExistence type="predicted"/>
<evidence type="ECO:0000256" key="1">
    <source>
        <dbReference type="SAM" id="MobiDB-lite"/>
    </source>
</evidence>
<dbReference type="AlphaFoldDB" id="A0A4U5UN36"/>
<protein>
    <submittedName>
        <fullName evidence="2">Uncharacterized protein</fullName>
    </submittedName>
</protein>
<gene>
    <name evidence="2" type="ORF">D9C73_009018</name>
</gene>